<dbReference type="Proteomes" id="UP000000268">
    <property type="component" value="Chromosome"/>
</dbReference>
<dbReference type="HOGENOM" id="CLU_3323207_0_0_3"/>
<dbReference type="EMBL" id="CP000828">
    <property type="protein sequence ID" value="ABW25175.1"/>
    <property type="molecule type" value="Genomic_DNA"/>
</dbReference>
<name>B0C681_ACAM1</name>
<evidence type="ECO:0000313" key="2">
    <source>
        <dbReference type="Proteomes" id="UP000000268"/>
    </source>
</evidence>
<sequence>MEQIDELVCSEWPNFIHYSQIAPTSAFLRFFIRCHLMD</sequence>
<dbReference type="AlphaFoldDB" id="B0C681"/>
<protein>
    <submittedName>
        <fullName evidence="1">Uncharacterized protein</fullName>
    </submittedName>
</protein>
<keyword evidence="2" id="KW-1185">Reference proteome</keyword>
<gene>
    <name evidence="1" type="ordered locus">AM1_0087</name>
</gene>
<accession>B0C681</accession>
<reference evidence="1 2" key="1">
    <citation type="journal article" date="2008" name="Proc. Natl. Acad. Sci. U.S.A.">
        <title>Niche adaptation and genome expansion in the chlorophyll d-producing cyanobacterium Acaryochloris marina.</title>
        <authorList>
            <person name="Swingley W.D."/>
            <person name="Chen M."/>
            <person name="Cheung P.C."/>
            <person name="Conrad A.L."/>
            <person name="Dejesa L.C."/>
            <person name="Hao J."/>
            <person name="Honchak B.M."/>
            <person name="Karbach L.E."/>
            <person name="Kurdoglu A."/>
            <person name="Lahiri S."/>
            <person name="Mastrian S.D."/>
            <person name="Miyashita H."/>
            <person name="Page L."/>
            <person name="Ramakrishna P."/>
            <person name="Satoh S."/>
            <person name="Sattley W.M."/>
            <person name="Shimada Y."/>
            <person name="Taylor H.L."/>
            <person name="Tomo T."/>
            <person name="Tsuchiya T."/>
            <person name="Wang Z.T."/>
            <person name="Raymond J."/>
            <person name="Mimuro M."/>
            <person name="Blankenship R.E."/>
            <person name="Touchman J.W."/>
        </authorList>
    </citation>
    <scope>NUCLEOTIDE SEQUENCE [LARGE SCALE GENOMIC DNA]</scope>
    <source>
        <strain evidence="2">MBIC 11017</strain>
    </source>
</reference>
<evidence type="ECO:0000313" key="1">
    <source>
        <dbReference type="EMBL" id="ABW25175.1"/>
    </source>
</evidence>
<organism evidence="1 2">
    <name type="scientific">Acaryochloris marina (strain MBIC 11017)</name>
    <dbReference type="NCBI Taxonomy" id="329726"/>
    <lineage>
        <taxon>Bacteria</taxon>
        <taxon>Bacillati</taxon>
        <taxon>Cyanobacteriota</taxon>
        <taxon>Cyanophyceae</taxon>
        <taxon>Acaryochloridales</taxon>
        <taxon>Acaryochloridaceae</taxon>
        <taxon>Acaryochloris</taxon>
    </lineage>
</organism>
<proteinExistence type="predicted"/>
<dbReference type="KEGG" id="amr:AM1_0087"/>